<dbReference type="Pfam" id="PF07859">
    <property type="entry name" value="Abhydrolase_3"/>
    <property type="match status" value="1"/>
</dbReference>
<sequence length="124" mass="14135">MVFHAALRALNIDISLVKIIGLIMNQSYFSGVERAESEKRFLNDRILRLPDNDLMWSLALPDGADRDHELCNPMAADESLKEKMGRLPQCLVYGHHEIPLIDKQKELVRILEAHGVEVVAEFLE</sequence>
<reference evidence="3" key="1">
    <citation type="submission" date="2019-09" db="EMBL/GenBank/DDBJ databases">
        <title>Draft genome information of white flower Hibiscus syriacus.</title>
        <authorList>
            <person name="Kim Y.-M."/>
        </authorList>
    </citation>
    <scope>NUCLEOTIDE SEQUENCE [LARGE SCALE GENOMIC DNA]</scope>
    <source>
        <strain evidence="3">YM2019G1</strain>
    </source>
</reference>
<dbReference type="InterPro" id="IPR050466">
    <property type="entry name" value="Carboxylest/Gibb_receptor"/>
</dbReference>
<accession>A0A6A2ZHP9</accession>
<comment type="similarity">
    <text evidence="1">Belongs to the 'GDXG' lipolytic enzyme family.</text>
</comment>
<dbReference type="PANTHER" id="PTHR23024:SF113">
    <property type="entry name" value="CARBOXYLESTERASE 8-RELATED"/>
    <property type="match status" value="1"/>
</dbReference>
<dbReference type="EMBL" id="VEPZ02001149">
    <property type="protein sequence ID" value="KAE8691534.1"/>
    <property type="molecule type" value="Genomic_DNA"/>
</dbReference>
<proteinExistence type="inferred from homology"/>
<organism evidence="3 4">
    <name type="scientific">Hibiscus syriacus</name>
    <name type="common">Rose of Sharon</name>
    <dbReference type="NCBI Taxonomy" id="106335"/>
    <lineage>
        <taxon>Eukaryota</taxon>
        <taxon>Viridiplantae</taxon>
        <taxon>Streptophyta</taxon>
        <taxon>Embryophyta</taxon>
        <taxon>Tracheophyta</taxon>
        <taxon>Spermatophyta</taxon>
        <taxon>Magnoliopsida</taxon>
        <taxon>eudicotyledons</taxon>
        <taxon>Gunneridae</taxon>
        <taxon>Pentapetalae</taxon>
        <taxon>rosids</taxon>
        <taxon>malvids</taxon>
        <taxon>Malvales</taxon>
        <taxon>Malvaceae</taxon>
        <taxon>Malvoideae</taxon>
        <taxon>Hibiscus</taxon>
    </lineage>
</organism>
<evidence type="ECO:0000259" key="2">
    <source>
        <dbReference type="Pfam" id="PF07859"/>
    </source>
</evidence>
<protein>
    <submittedName>
        <fullName evidence="3">Cysteine-rich receptor-like protein kinase 40 isoform 1</fullName>
    </submittedName>
</protein>
<evidence type="ECO:0000256" key="1">
    <source>
        <dbReference type="ARBA" id="ARBA00010515"/>
    </source>
</evidence>
<keyword evidence="4" id="KW-1185">Reference proteome</keyword>
<dbReference type="InterPro" id="IPR029058">
    <property type="entry name" value="AB_hydrolase_fold"/>
</dbReference>
<evidence type="ECO:0000313" key="3">
    <source>
        <dbReference type="EMBL" id="KAE8691534.1"/>
    </source>
</evidence>
<dbReference type="Proteomes" id="UP000436088">
    <property type="component" value="Unassembled WGS sequence"/>
</dbReference>
<dbReference type="InterPro" id="IPR013094">
    <property type="entry name" value="AB_hydrolase_3"/>
</dbReference>
<dbReference type="GO" id="GO:0016787">
    <property type="term" value="F:hydrolase activity"/>
    <property type="evidence" value="ECO:0007669"/>
    <property type="project" value="InterPro"/>
</dbReference>
<comment type="caution">
    <text evidence="3">The sequence shown here is derived from an EMBL/GenBank/DDBJ whole genome shotgun (WGS) entry which is preliminary data.</text>
</comment>
<dbReference type="SUPFAM" id="SSF53474">
    <property type="entry name" value="alpha/beta-Hydrolases"/>
    <property type="match status" value="1"/>
</dbReference>
<feature type="domain" description="Alpha/beta hydrolase fold-3" evidence="2">
    <location>
        <begin position="3"/>
        <end position="121"/>
    </location>
</feature>
<dbReference type="PANTHER" id="PTHR23024">
    <property type="entry name" value="ARYLACETAMIDE DEACETYLASE"/>
    <property type="match status" value="1"/>
</dbReference>
<dbReference type="AlphaFoldDB" id="A0A6A2ZHP9"/>
<name>A0A6A2ZHP9_HIBSY</name>
<dbReference type="GO" id="GO:0016301">
    <property type="term" value="F:kinase activity"/>
    <property type="evidence" value="ECO:0007669"/>
    <property type="project" value="UniProtKB-KW"/>
</dbReference>
<gene>
    <name evidence="3" type="ORF">F3Y22_tig00110890pilonHSYRG01724</name>
</gene>
<evidence type="ECO:0000313" key="4">
    <source>
        <dbReference type="Proteomes" id="UP000436088"/>
    </source>
</evidence>
<dbReference type="Gene3D" id="3.40.50.1820">
    <property type="entry name" value="alpha/beta hydrolase"/>
    <property type="match status" value="1"/>
</dbReference>